<feature type="region of interest" description="Disordered" evidence="1">
    <location>
        <begin position="1"/>
        <end position="21"/>
    </location>
</feature>
<dbReference type="Proteomes" id="UP001172159">
    <property type="component" value="Unassembled WGS sequence"/>
</dbReference>
<reference evidence="2" key="1">
    <citation type="submission" date="2023-06" db="EMBL/GenBank/DDBJ databases">
        <title>Genome-scale phylogeny and comparative genomics of the fungal order Sordariales.</title>
        <authorList>
            <consortium name="Lawrence Berkeley National Laboratory"/>
            <person name="Hensen N."/>
            <person name="Bonometti L."/>
            <person name="Westerberg I."/>
            <person name="Brannstrom I.O."/>
            <person name="Guillou S."/>
            <person name="Cros-Aarteil S."/>
            <person name="Calhoun S."/>
            <person name="Haridas S."/>
            <person name="Kuo A."/>
            <person name="Mondo S."/>
            <person name="Pangilinan J."/>
            <person name="Riley R."/>
            <person name="Labutti K."/>
            <person name="Andreopoulos B."/>
            <person name="Lipzen A."/>
            <person name="Chen C."/>
            <person name="Yanf M."/>
            <person name="Daum C."/>
            <person name="Ng V."/>
            <person name="Clum A."/>
            <person name="Steindorff A."/>
            <person name="Ohm R."/>
            <person name="Martin F."/>
            <person name="Silar P."/>
            <person name="Natvig D."/>
            <person name="Lalanne C."/>
            <person name="Gautier V."/>
            <person name="Ament-Velasquez S.L."/>
            <person name="Kruys A."/>
            <person name="Hutchinson M.I."/>
            <person name="Powell A.J."/>
            <person name="Barry K."/>
            <person name="Miller A.N."/>
            <person name="Grigoriev I.V."/>
            <person name="Debuchy R."/>
            <person name="Gladieux P."/>
            <person name="Thoren M.H."/>
            <person name="Johannesson H."/>
        </authorList>
    </citation>
    <scope>NUCLEOTIDE SEQUENCE</scope>
    <source>
        <strain evidence="2">CBS 540.89</strain>
    </source>
</reference>
<evidence type="ECO:0000256" key="1">
    <source>
        <dbReference type="SAM" id="MobiDB-lite"/>
    </source>
</evidence>
<evidence type="ECO:0000313" key="2">
    <source>
        <dbReference type="EMBL" id="KAK0742484.1"/>
    </source>
</evidence>
<gene>
    <name evidence="2" type="ORF">B0T21DRAFT_346275</name>
</gene>
<name>A0AA40K1F4_9PEZI</name>
<organism evidence="2 3">
    <name type="scientific">Apiosordaria backusii</name>
    <dbReference type="NCBI Taxonomy" id="314023"/>
    <lineage>
        <taxon>Eukaryota</taxon>
        <taxon>Fungi</taxon>
        <taxon>Dikarya</taxon>
        <taxon>Ascomycota</taxon>
        <taxon>Pezizomycotina</taxon>
        <taxon>Sordariomycetes</taxon>
        <taxon>Sordariomycetidae</taxon>
        <taxon>Sordariales</taxon>
        <taxon>Lasiosphaeriaceae</taxon>
        <taxon>Apiosordaria</taxon>
    </lineage>
</organism>
<keyword evidence="3" id="KW-1185">Reference proteome</keyword>
<comment type="caution">
    <text evidence="2">The sequence shown here is derived from an EMBL/GenBank/DDBJ whole genome shotgun (WGS) entry which is preliminary data.</text>
</comment>
<proteinExistence type="predicted"/>
<accession>A0AA40K1F4</accession>
<evidence type="ECO:0000313" key="3">
    <source>
        <dbReference type="Proteomes" id="UP001172159"/>
    </source>
</evidence>
<dbReference type="EMBL" id="JAUKTV010000003">
    <property type="protein sequence ID" value="KAK0742484.1"/>
    <property type="molecule type" value="Genomic_DNA"/>
</dbReference>
<dbReference type="AlphaFoldDB" id="A0AA40K1F4"/>
<protein>
    <submittedName>
        <fullName evidence="2">Uncharacterized protein</fullName>
    </submittedName>
</protein>
<sequence length="257" mass="28479">MSTYISPAQPPTPSRYGGGSRKAPHFIIAKDSELSKIGLKLLPHACGCVELEVDSQAKYAQFFTVRLDPLYIDLPYCKWLSVSRIMIYSFVQDQPRSNLSPRNCGSPQGVIQITLTSTFWLLVMNGWAEAFRLLVAAGESTEINGGLRSGKWKTETWIVMNHLSLGSLSHALVRNWPVGREPGKALFAAVRYPVSFPKQSARLIAVLVRCEKFGHQRKCGELKFPDPFEILFGQRVGTGLGVHGRGSAVPYIFPLSL</sequence>